<reference evidence="9 10" key="1">
    <citation type="submission" date="2019-04" db="EMBL/GenBank/DDBJ databases">
        <title>Geobacter ruber sp. nov., ferric-reducing bacteria isolated from paddy soil.</title>
        <authorList>
            <person name="Xu Z."/>
            <person name="Masuda Y."/>
            <person name="Itoh H."/>
            <person name="Senoo K."/>
        </authorList>
    </citation>
    <scope>NUCLEOTIDE SEQUENCE [LARGE SCALE GENOMIC DNA]</scope>
    <source>
        <strain evidence="9 10">Red88</strain>
    </source>
</reference>
<keyword evidence="7" id="KW-0456">Lyase</keyword>
<dbReference type="Pfam" id="PF02586">
    <property type="entry name" value="SRAP"/>
    <property type="match status" value="1"/>
</dbReference>
<dbReference type="RefSeq" id="WP_149306375.1">
    <property type="nucleotide sequence ID" value="NZ_SRSD01000002.1"/>
</dbReference>
<dbReference type="GO" id="GO:0003697">
    <property type="term" value="F:single-stranded DNA binding"/>
    <property type="evidence" value="ECO:0007669"/>
    <property type="project" value="InterPro"/>
</dbReference>
<dbReference type="GO" id="GO:0106300">
    <property type="term" value="P:protein-DNA covalent cross-linking repair"/>
    <property type="evidence" value="ECO:0007669"/>
    <property type="project" value="InterPro"/>
</dbReference>
<evidence type="ECO:0000256" key="1">
    <source>
        <dbReference type="ARBA" id="ARBA00008136"/>
    </source>
</evidence>
<dbReference type="InterPro" id="IPR036590">
    <property type="entry name" value="SRAP-like"/>
</dbReference>
<comment type="similarity">
    <text evidence="1 8">Belongs to the SOS response-associated peptidase family.</text>
</comment>
<organism evidence="9 10">
    <name type="scientific">Oryzomonas rubra</name>
    <dbReference type="NCBI Taxonomy" id="2509454"/>
    <lineage>
        <taxon>Bacteria</taxon>
        <taxon>Pseudomonadati</taxon>
        <taxon>Thermodesulfobacteriota</taxon>
        <taxon>Desulfuromonadia</taxon>
        <taxon>Geobacterales</taxon>
        <taxon>Geobacteraceae</taxon>
        <taxon>Oryzomonas</taxon>
    </lineage>
</organism>
<evidence type="ECO:0000256" key="7">
    <source>
        <dbReference type="ARBA" id="ARBA00023239"/>
    </source>
</evidence>
<dbReference type="Gene3D" id="3.90.1680.10">
    <property type="entry name" value="SOS response associated peptidase-like"/>
    <property type="match status" value="1"/>
</dbReference>
<sequence>MCGRFTSLLSPELLTAIRELFGVPIPDAAEPRYNIAPTQNVWVVRNEGDHNRLDLMKWGLVPFWAKDSSIGSQIINARSETVAEKPAFRQAIKYRRCIVPAGGFFEWAPPAVEGGSKQPLYIHMADGSLMCFAGLWEQWKRPEDENFLETFTILTTRANNLVAPIHDRMPVILRPEDYSLWLSHSMHDPEQLKGMFEPIPSDHLEAYKVPDLVNNVRYDGVGCIARV</sequence>
<protein>
    <recommendedName>
        <fullName evidence="8">Abasic site processing protein</fullName>
        <ecNumber evidence="8">3.4.-.-</ecNumber>
    </recommendedName>
</protein>
<evidence type="ECO:0000256" key="6">
    <source>
        <dbReference type="ARBA" id="ARBA00023125"/>
    </source>
</evidence>
<dbReference type="EMBL" id="SRSD01000002">
    <property type="protein sequence ID" value="KAA0894218.1"/>
    <property type="molecule type" value="Genomic_DNA"/>
</dbReference>
<evidence type="ECO:0000313" key="9">
    <source>
        <dbReference type="EMBL" id="KAA0894218.1"/>
    </source>
</evidence>
<dbReference type="PANTHER" id="PTHR13604:SF0">
    <property type="entry name" value="ABASIC SITE PROCESSING PROTEIN HMCES"/>
    <property type="match status" value="1"/>
</dbReference>
<keyword evidence="5" id="KW-0190">Covalent protein-DNA linkage</keyword>
<evidence type="ECO:0000256" key="3">
    <source>
        <dbReference type="ARBA" id="ARBA00022763"/>
    </source>
</evidence>
<name>A0A5A9XPP1_9BACT</name>
<keyword evidence="4 8" id="KW-0378">Hydrolase</keyword>
<dbReference type="Proteomes" id="UP000324298">
    <property type="component" value="Unassembled WGS sequence"/>
</dbReference>
<dbReference type="AlphaFoldDB" id="A0A5A9XPP1"/>
<dbReference type="EC" id="3.4.-.-" evidence="8"/>
<comment type="caution">
    <text evidence="9">The sequence shown here is derived from an EMBL/GenBank/DDBJ whole genome shotgun (WGS) entry which is preliminary data.</text>
</comment>
<dbReference type="GO" id="GO:0016829">
    <property type="term" value="F:lyase activity"/>
    <property type="evidence" value="ECO:0007669"/>
    <property type="project" value="UniProtKB-KW"/>
</dbReference>
<evidence type="ECO:0000256" key="8">
    <source>
        <dbReference type="RuleBase" id="RU364100"/>
    </source>
</evidence>
<keyword evidence="3" id="KW-0227">DNA damage</keyword>
<dbReference type="OrthoDB" id="6192129at2"/>
<keyword evidence="10" id="KW-1185">Reference proteome</keyword>
<dbReference type="SUPFAM" id="SSF143081">
    <property type="entry name" value="BB1717-like"/>
    <property type="match status" value="1"/>
</dbReference>
<dbReference type="PANTHER" id="PTHR13604">
    <property type="entry name" value="DC12-RELATED"/>
    <property type="match status" value="1"/>
</dbReference>
<proteinExistence type="inferred from homology"/>
<evidence type="ECO:0000256" key="2">
    <source>
        <dbReference type="ARBA" id="ARBA00022670"/>
    </source>
</evidence>
<evidence type="ECO:0000313" key="10">
    <source>
        <dbReference type="Proteomes" id="UP000324298"/>
    </source>
</evidence>
<keyword evidence="2 8" id="KW-0645">Protease</keyword>
<evidence type="ECO:0000256" key="4">
    <source>
        <dbReference type="ARBA" id="ARBA00022801"/>
    </source>
</evidence>
<dbReference type="GO" id="GO:0008233">
    <property type="term" value="F:peptidase activity"/>
    <property type="evidence" value="ECO:0007669"/>
    <property type="project" value="UniProtKB-KW"/>
</dbReference>
<accession>A0A5A9XPP1</accession>
<dbReference type="InterPro" id="IPR003738">
    <property type="entry name" value="SRAP"/>
</dbReference>
<gene>
    <name evidence="9" type="ORF">ET418_04485</name>
</gene>
<dbReference type="GO" id="GO:0006508">
    <property type="term" value="P:proteolysis"/>
    <property type="evidence" value="ECO:0007669"/>
    <property type="project" value="UniProtKB-KW"/>
</dbReference>
<keyword evidence="6" id="KW-0238">DNA-binding</keyword>
<evidence type="ECO:0000256" key="5">
    <source>
        <dbReference type="ARBA" id="ARBA00023124"/>
    </source>
</evidence>